<organism evidence="2 3">
    <name type="scientific">Anabas testudineus</name>
    <name type="common">Climbing perch</name>
    <name type="synonym">Anthias testudineus</name>
    <dbReference type="NCBI Taxonomy" id="64144"/>
    <lineage>
        <taxon>Eukaryota</taxon>
        <taxon>Metazoa</taxon>
        <taxon>Chordata</taxon>
        <taxon>Craniata</taxon>
        <taxon>Vertebrata</taxon>
        <taxon>Euteleostomi</taxon>
        <taxon>Actinopterygii</taxon>
        <taxon>Neopterygii</taxon>
        <taxon>Teleostei</taxon>
        <taxon>Neoteleostei</taxon>
        <taxon>Acanthomorphata</taxon>
        <taxon>Anabantaria</taxon>
        <taxon>Anabantiformes</taxon>
        <taxon>Anabantoidei</taxon>
        <taxon>Anabantidae</taxon>
        <taxon>Anabas</taxon>
    </lineage>
</organism>
<proteinExistence type="predicted"/>
<dbReference type="GeneTree" id="ENSGT00940000177452"/>
<feature type="region of interest" description="Disordered" evidence="1">
    <location>
        <begin position="57"/>
        <end position="76"/>
    </location>
</feature>
<protein>
    <submittedName>
        <fullName evidence="2">Uncharacterized protein</fullName>
    </submittedName>
</protein>
<reference evidence="2" key="2">
    <citation type="submission" date="2025-08" db="UniProtKB">
        <authorList>
            <consortium name="Ensembl"/>
        </authorList>
    </citation>
    <scope>IDENTIFICATION</scope>
</reference>
<feature type="region of interest" description="Disordered" evidence="1">
    <location>
        <begin position="1"/>
        <end position="23"/>
    </location>
</feature>
<feature type="compositionally biased region" description="Low complexity" evidence="1">
    <location>
        <begin position="551"/>
        <end position="560"/>
    </location>
</feature>
<keyword evidence="3" id="KW-1185">Reference proteome</keyword>
<reference evidence="2 3" key="1">
    <citation type="submission" date="2021-04" db="EMBL/GenBank/DDBJ databases">
        <authorList>
            <consortium name="Wellcome Sanger Institute Data Sharing"/>
        </authorList>
    </citation>
    <scope>NUCLEOTIDE SEQUENCE [LARGE SCALE GENOMIC DNA]</scope>
</reference>
<reference evidence="2" key="3">
    <citation type="submission" date="2025-09" db="UniProtKB">
        <authorList>
            <consortium name="Ensembl"/>
        </authorList>
    </citation>
    <scope>IDENTIFICATION</scope>
</reference>
<name>A0AAQ6ILG5_ANATE</name>
<feature type="compositionally biased region" description="Polar residues" evidence="1">
    <location>
        <begin position="562"/>
        <end position="574"/>
    </location>
</feature>
<feature type="region of interest" description="Disordered" evidence="1">
    <location>
        <begin position="602"/>
        <end position="690"/>
    </location>
</feature>
<feature type="region of interest" description="Disordered" evidence="1">
    <location>
        <begin position="546"/>
        <end position="590"/>
    </location>
</feature>
<dbReference type="RefSeq" id="XP_026232737.1">
    <property type="nucleotide sequence ID" value="XM_026376952.1"/>
</dbReference>
<feature type="region of interest" description="Disordered" evidence="1">
    <location>
        <begin position="466"/>
        <end position="522"/>
    </location>
</feature>
<sequence length="782" mass="86061">MTSNNHISDQSIRSVSPRTQMSSCDCTNRGNELQKQPCEEIYHTKQLVHLQDSFKTAHNSPIKQKPKGVMLKERPSKQMTSSTSVFVCKDPATLGSLSLDMELERCRQKGKSGQRSQLLMTQTPDQTANFTYGEVRSLQSEWSAVKNQSSLEDYSFDSMQMDGTEYSNRSTIQSVELEQFNCPLDLVEENGTNEQGQHDKVYDNEDTDKANLSLEDQSANVCSIAEEEKSILVCVASEGEKGQSGLATTKSEALAASNEIVELDKAVFRRNTHERSTSSVPHTPTCDVMVGTELAQCVSAFTQTDDQKSADKHIVTEVHMTDLDYLAAEFLKLKAAQEKLKEKEKIQSSEWKLRNKCDCIQRAQQAELSLLTLQYSMCSQHCWRLYYSTADGDMSQYWPKDPPSNVLSVLQKLKSDYNDLRDKILEGVPLEQLKPLSVDSAMITTAAPYIPAQIIANMHGCALSRFSQEPQKHSSSGDKNGCPDNESKNGCQRKTKQVKESSNARRAVTLVPQGRGANHDAHKLAECQTTACKELSTSEAWYDAEEDLEPAEPAAAAEMEQSQKVTARDQTGSAHNDVKRSVLSSSSSTFNVTQSDVMLSLEKSDGSDVSTSASDNDLSGPQPAEGAGRELNSSNIQGHTSHVEHMHRAVGGSQSQASTSIRGSESSQDATKPQTLKGDCSSTERKLTAQPRLGSSIKNKQAVCNLPTAKGTCVPQHFGTMGSFDTLMTELTQRHPDVGRQKIVDALVELRAKHHDVLSSLPLRTIREMASELLTRPVSATQ</sequence>
<evidence type="ECO:0000256" key="1">
    <source>
        <dbReference type="SAM" id="MobiDB-lite"/>
    </source>
</evidence>
<dbReference type="PANTHER" id="PTHR17550">
    <property type="entry name" value="E3 UBIQUITIN-PROTEIN LIGASE TTC3"/>
    <property type="match status" value="1"/>
</dbReference>
<feature type="compositionally biased region" description="Polar residues" evidence="1">
    <location>
        <begin position="631"/>
        <end position="640"/>
    </location>
</feature>
<evidence type="ECO:0000313" key="3">
    <source>
        <dbReference type="Proteomes" id="UP000265040"/>
    </source>
</evidence>
<dbReference type="PANTHER" id="PTHR17550:SF7">
    <property type="entry name" value="RNA-BINDING PROTEIN 44"/>
    <property type="match status" value="1"/>
</dbReference>
<evidence type="ECO:0000313" key="2">
    <source>
        <dbReference type="Ensembl" id="ENSATEP00000075606.1"/>
    </source>
</evidence>
<feature type="compositionally biased region" description="Polar residues" evidence="1">
    <location>
        <begin position="607"/>
        <end position="619"/>
    </location>
</feature>
<feature type="compositionally biased region" description="Polar residues" evidence="1">
    <location>
        <begin position="652"/>
        <end position="674"/>
    </location>
</feature>
<dbReference type="Proteomes" id="UP000265040">
    <property type="component" value="Chromosome 21"/>
</dbReference>
<accession>A0AAQ6ILG5</accession>
<dbReference type="CTD" id="375316"/>
<dbReference type="GeneID" id="113173524"/>
<dbReference type="AlphaFoldDB" id="A0AAQ6ILG5"/>
<dbReference type="Ensembl" id="ENSATET00000077482.1">
    <property type="protein sequence ID" value="ENSATEP00000075606.1"/>
    <property type="gene ID" value="ENSATEG00000033500.1"/>
</dbReference>